<dbReference type="EMBL" id="CAUYUJ010010436">
    <property type="protein sequence ID" value="CAK0829355.1"/>
    <property type="molecule type" value="Genomic_DNA"/>
</dbReference>
<name>A0ABN9SBW4_9DINO</name>
<accession>A0ABN9SBW4</accession>
<dbReference type="InterPro" id="IPR036322">
    <property type="entry name" value="WD40_repeat_dom_sf"/>
</dbReference>
<keyword evidence="2" id="KW-1185">Reference proteome</keyword>
<dbReference type="Proteomes" id="UP001189429">
    <property type="component" value="Unassembled WGS sequence"/>
</dbReference>
<proteinExistence type="predicted"/>
<organism evidence="1 2">
    <name type="scientific">Prorocentrum cordatum</name>
    <dbReference type="NCBI Taxonomy" id="2364126"/>
    <lineage>
        <taxon>Eukaryota</taxon>
        <taxon>Sar</taxon>
        <taxon>Alveolata</taxon>
        <taxon>Dinophyceae</taxon>
        <taxon>Prorocentrales</taxon>
        <taxon>Prorocentraceae</taxon>
        <taxon>Prorocentrum</taxon>
    </lineage>
</organism>
<feature type="non-terminal residue" evidence="1">
    <location>
        <position position="1"/>
    </location>
</feature>
<evidence type="ECO:0008006" key="3">
    <source>
        <dbReference type="Google" id="ProtNLM"/>
    </source>
</evidence>
<evidence type="ECO:0000313" key="1">
    <source>
        <dbReference type="EMBL" id="CAK0829355.1"/>
    </source>
</evidence>
<evidence type="ECO:0000313" key="2">
    <source>
        <dbReference type="Proteomes" id="UP001189429"/>
    </source>
</evidence>
<dbReference type="Gene3D" id="2.130.10.10">
    <property type="entry name" value="YVTN repeat-like/Quinoprotein amine dehydrogenase"/>
    <property type="match status" value="1"/>
</dbReference>
<feature type="non-terminal residue" evidence="1">
    <location>
        <position position="163"/>
    </location>
</feature>
<dbReference type="SUPFAM" id="SSF50978">
    <property type="entry name" value="WD40 repeat-like"/>
    <property type="match status" value="1"/>
</dbReference>
<sequence>VKVHELGISRIMCVANESFFFTLSHDHRFKTVDCLSFQVVFETSDQCGEMFTCLSWDSACQEAICADNGGNIGFFNLYTESCVSWRSLSGDPIVHMSYDPSTRRLLLLSPTLLRVFEAAPGGDRIDVVRGVKLTEFNEHTGPVVAMHSRPNQHGGFLYTAAMD</sequence>
<comment type="caution">
    <text evidence="1">The sequence shown here is derived from an EMBL/GenBank/DDBJ whole genome shotgun (WGS) entry which is preliminary data.</text>
</comment>
<reference evidence="1" key="1">
    <citation type="submission" date="2023-10" db="EMBL/GenBank/DDBJ databases">
        <authorList>
            <person name="Chen Y."/>
            <person name="Shah S."/>
            <person name="Dougan E. K."/>
            <person name="Thang M."/>
            <person name="Chan C."/>
        </authorList>
    </citation>
    <scope>NUCLEOTIDE SEQUENCE [LARGE SCALE GENOMIC DNA]</scope>
</reference>
<dbReference type="InterPro" id="IPR015943">
    <property type="entry name" value="WD40/YVTN_repeat-like_dom_sf"/>
</dbReference>
<gene>
    <name evidence="1" type="ORF">PCOR1329_LOCUS28341</name>
</gene>
<protein>
    <recommendedName>
        <fullName evidence="3">Cilia- and flagella-associated protein 43</fullName>
    </recommendedName>
</protein>